<dbReference type="RefSeq" id="YP_006987017.1">
    <property type="nucleotide sequence ID" value="NC_019400.1"/>
</dbReference>
<dbReference type="Proteomes" id="UP000000458">
    <property type="component" value="Segment"/>
</dbReference>
<dbReference type="EMBL" id="JN882284">
    <property type="protein sequence ID" value="AFC21362.1"/>
    <property type="molecule type" value="Genomic_DNA"/>
</dbReference>
<evidence type="ECO:0000313" key="2">
    <source>
        <dbReference type="Proteomes" id="UP000000458"/>
    </source>
</evidence>
<sequence length="177" mass="20220">MTESTSFIFVVDTDSYAGNFERDMCAHITGQIGECGVGAEYRTDIEDLKEDHYDFDLEKICEWLENNVLQVPDEHACYRPCAIYPTPGRTNNGSGVHSDVTENNPFKWPAYESVAIYIREEPPEDVVRFMVIRANTFYIRATKWSPAKEIKVKGCRLVKETTTVKTESKSLDFSLDI</sequence>
<evidence type="ECO:0000313" key="1">
    <source>
        <dbReference type="EMBL" id="AFC21362.1"/>
    </source>
</evidence>
<protein>
    <submittedName>
        <fullName evidence="1">Uncharacterized protein</fullName>
    </submittedName>
</protein>
<dbReference type="GeneID" id="13993500"/>
<organism evidence="1 2">
    <name type="scientific">Cronobacter phage vB_CsaM_GAP31</name>
    <dbReference type="NCBI Taxonomy" id="1141135"/>
    <lineage>
        <taxon>Viruses</taxon>
        <taxon>Duplodnaviria</taxon>
        <taxon>Heunggongvirae</taxon>
        <taxon>Uroviricota</taxon>
        <taxon>Caudoviricetes</taxon>
        <taxon>Vequintavirinae</taxon>
        <taxon>Seunavirus</taxon>
        <taxon>Seunavirus GAP31</taxon>
    </lineage>
</organism>
<dbReference type="OrthoDB" id="30682at10239"/>
<dbReference type="KEGG" id="vg:13993500"/>
<name>K4F6X4_9CAUD</name>
<proteinExistence type="predicted"/>
<reference evidence="1 2" key="1">
    <citation type="journal article" date="2012" name="J. Virol.">
        <title>Genome Sequence of Cronobacter sakazakii Myovirus vB_CsaM_GAP31.</title>
        <authorList>
            <person name="Abbasifar R."/>
            <person name="Kropinski A.M."/>
            <person name="Sabour P.M."/>
            <person name="Ackermann H.W."/>
            <person name="Alanis Villa A."/>
            <person name="Abbasifar A."/>
            <person name="Griffiths M.W."/>
        </authorList>
    </citation>
    <scope>NUCLEOTIDE SEQUENCE [LARGE SCALE GENOMIC DNA]</scope>
</reference>
<accession>K4F6X4</accession>
<keyword evidence="2" id="KW-1185">Reference proteome</keyword>
<gene>
    <name evidence="1" type="ORF">GAP31_181</name>
</gene>